<dbReference type="CDD" id="cd18577">
    <property type="entry name" value="ABC_6TM_Pgp_ABCB1_D1_like"/>
    <property type="match status" value="1"/>
</dbReference>
<keyword evidence="4 11" id="KW-0812">Transmembrane</keyword>
<dbReference type="Proteomes" id="UP000244005">
    <property type="component" value="Unassembled WGS sequence"/>
</dbReference>
<dbReference type="Pfam" id="PF00664">
    <property type="entry name" value="ABC_membrane"/>
    <property type="match status" value="2"/>
</dbReference>
<dbReference type="EMBL" id="KZ772747">
    <property type="protein sequence ID" value="PTQ34947.1"/>
    <property type="molecule type" value="Genomic_DNA"/>
</dbReference>
<evidence type="ECO:0000256" key="4">
    <source>
        <dbReference type="ARBA" id="ARBA00022692"/>
    </source>
</evidence>
<dbReference type="PANTHER" id="PTHR43394">
    <property type="entry name" value="ATP-DEPENDENT PERMEASE MDL1, MITOCHONDRIAL"/>
    <property type="match status" value="1"/>
</dbReference>
<feature type="transmembrane region" description="Helical" evidence="11">
    <location>
        <begin position="817"/>
        <end position="836"/>
    </location>
</feature>
<feature type="compositionally biased region" description="Polar residues" evidence="10">
    <location>
        <begin position="679"/>
        <end position="720"/>
    </location>
</feature>
<keyword evidence="15" id="KW-1185">Reference proteome</keyword>
<evidence type="ECO:0000256" key="10">
    <source>
        <dbReference type="SAM" id="MobiDB-lite"/>
    </source>
</evidence>
<dbReference type="GO" id="GO:0005524">
    <property type="term" value="F:ATP binding"/>
    <property type="evidence" value="ECO:0007669"/>
    <property type="project" value="UniProtKB-KW"/>
</dbReference>
<feature type="region of interest" description="Disordered" evidence="10">
    <location>
        <begin position="1"/>
        <end position="88"/>
    </location>
</feature>
<dbReference type="PANTHER" id="PTHR43394:SF11">
    <property type="entry name" value="ATP-BINDING CASSETTE TRANSPORTER"/>
    <property type="match status" value="1"/>
</dbReference>
<dbReference type="Gene3D" id="1.20.1560.10">
    <property type="entry name" value="ABC transporter type 1, transmembrane domain"/>
    <property type="match status" value="2"/>
</dbReference>
<feature type="region of interest" description="Disordered" evidence="10">
    <location>
        <begin position="677"/>
        <end position="743"/>
    </location>
</feature>
<dbReference type="FunFam" id="3.40.50.300:FF:000205">
    <property type="entry name" value="ABC transporter B family member 4"/>
    <property type="match status" value="1"/>
</dbReference>
<feature type="domain" description="ABC transmembrane type-1" evidence="13">
    <location>
        <begin position="113"/>
        <end position="401"/>
    </location>
</feature>
<evidence type="ECO:0000256" key="6">
    <source>
        <dbReference type="ARBA" id="ARBA00022741"/>
    </source>
</evidence>
<dbReference type="PROSITE" id="PS00211">
    <property type="entry name" value="ABC_TRANSPORTER_1"/>
    <property type="match status" value="2"/>
</dbReference>
<feature type="domain" description="ABC transporter" evidence="12">
    <location>
        <begin position="1094"/>
        <end position="1330"/>
    </location>
</feature>
<dbReference type="Gene3D" id="3.40.50.300">
    <property type="entry name" value="P-loop containing nucleotide triphosphate hydrolases"/>
    <property type="match status" value="2"/>
</dbReference>
<feature type="domain" description="ABC transmembrane type-1" evidence="13">
    <location>
        <begin position="772"/>
        <end position="1059"/>
    </location>
</feature>
<dbReference type="Pfam" id="PF00005">
    <property type="entry name" value="ABC_tran"/>
    <property type="match status" value="2"/>
</dbReference>
<dbReference type="GO" id="GO:0016887">
    <property type="term" value="F:ATP hydrolysis activity"/>
    <property type="evidence" value="ECO:0007669"/>
    <property type="project" value="InterPro"/>
</dbReference>
<keyword evidence="9 11" id="KW-0472">Membrane</keyword>
<gene>
    <name evidence="14" type="ORF">MARPO_0075s0052</name>
</gene>
<feature type="compositionally biased region" description="Basic and acidic residues" evidence="10">
    <location>
        <begin position="67"/>
        <end position="87"/>
    </location>
</feature>
<dbReference type="SMART" id="SM00382">
    <property type="entry name" value="AAA"/>
    <property type="match status" value="2"/>
</dbReference>
<dbReference type="InterPro" id="IPR027417">
    <property type="entry name" value="P-loop_NTPase"/>
</dbReference>
<evidence type="ECO:0000256" key="11">
    <source>
        <dbReference type="SAM" id="Phobius"/>
    </source>
</evidence>
<accession>A0A2R6WM79</accession>
<dbReference type="CDD" id="cd03249">
    <property type="entry name" value="ABC_MTABC3_MDL1_MDL2"/>
    <property type="match status" value="2"/>
</dbReference>
<feature type="compositionally biased region" description="Basic and acidic residues" evidence="10">
    <location>
        <begin position="16"/>
        <end position="31"/>
    </location>
</feature>
<dbReference type="InterPro" id="IPR003593">
    <property type="entry name" value="AAA+_ATPase"/>
</dbReference>
<dbReference type="FunFam" id="3.40.50.300:FF:000251">
    <property type="entry name" value="ABC transporter B family member 19"/>
    <property type="match status" value="1"/>
</dbReference>
<feature type="transmembrane region" description="Helical" evidence="11">
    <location>
        <begin position="895"/>
        <end position="912"/>
    </location>
</feature>
<dbReference type="GO" id="GO:0042626">
    <property type="term" value="F:ATPase-coupled transmembrane transporter activity"/>
    <property type="evidence" value="ECO:0000318"/>
    <property type="project" value="GO_Central"/>
</dbReference>
<evidence type="ECO:0000259" key="12">
    <source>
        <dbReference type="PROSITE" id="PS50893"/>
    </source>
</evidence>
<feature type="compositionally biased region" description="Acidic residues" evidence="10">
    <location>
        <begin position="732"/>
        <end position="743"/>
    </location>
</feature>
<organism evidence="14 15">
    <name type="scientific">Marchantia polymorpha</name>
    <name type="common">Common liverwort</name>
    <name type="synonym">Marchantia aquatica</name>
    <dbReference type="NCBI Taxonomy" id="3197"/>
    <lineage>
        <taxon>Eukaryota</taxon>
        <taxon>Viridiplantae</taxon>
        <taxon>Streptophyta</taxon>
        <taxon>Embryophyta</taxon>
        <taxon>Marchantiophyta</taxon>
        <taxon>Marchantiopsida</taxon>
        <taxon>Marchantiidae</taxon>
        <taxon>Marchantiales</taxon>
        <taxon>Marchantiaceae</taxon>
        <taxon>Marchantia</taxon>
    </lineage>
</organism>
<feature type="transmembrane region" description="Helical" evidence="11">
    <location>
        <begin position="768"/>
        <end position="797"/>
    </location>
</feature>
<feature type="domain" description="ABC transporter" evidence="12">
    <location>
        <begin position="436"/>
        <end position="672"/>
    </location>
</feature>
<evidence type="ECO:0000256" key="2">
    <source>
        <dbReference type="ARBA" id="ARBA00007577"/>
    </source>
</evidence>
<evidence type="ECO:0000256" key="7">
    <source>
        <dbReference type="ARBA" id="ARBA00022840"/>
    </source>
</evidence>
<evidence type="ECO:0000256" key="5">
    <source>
        <dbReference type="ARBA" id="ARBA00022737"/>
    </source>
</evidence>
<name>A0A2R6WM79_MARPO</name>
<dbReference type="GO" id="GO:0005886">
    <property type="term" value="C:plasma membrane"/>
    <property type="evidence" value="ECO:0000318"/>
    <property type="project" value="GO_Central"/>
</dbReference>
<feature type="transmembrane region" description="Helical" evidence="11">
    <location>
        <begin position="340"/>
        <end position="361"/>
    </location>
</feature>
<dbReference type="InterPro" id="IPR003439">
    <property type="entry name" value="ABC_transporter-like_ATP-bd"/>
</dbReference>
<sequence>MQFGAGLKDGQMSRYSENHDSRGERPRKEPSDNGGSFLGMGQQVYPGHPNSQQPPKFDEAIEMVRSQQEKDVDRGVDSAENNEAEKKKKEKKPSVSYYKLYSFSDPFDWLLIFLGTGGACAHGAAIPVFFIFFGKLIDAFGVNYNRPDLMAEEVRKYSLYFVILGGVVMIAAWLEVACWMWTGERQSAKMRAKYLKAMLSQDVGFFDTDITTGEIVSRISSDTILVQEAISEKAGNYVHYMARFVAGFAVGFTSVWQLTLVTLAVVPLIAVAGGAYAVTMIGLTSKSQKAYAKAGEIAEQAIAQIRTVYAFVGEARSVESYSEALKTTLKLGRKGGMAKGLGVGFTYGLLFGAWALLLWYASLLVMDGKTNGGQAFTTILNVIISGIALGQAAPNLTTFGKGKAAGYNILEMIKRKPAVNANFLDGRTLPHVEGQIELRDITFSYPSRPDQMIFQNFNLTIPAGATVAIVGSSGSGKSTVIALIERFYDPISGSIFLDGADIQSLQLKWLRDQLGLVNQEPALFATTILNNILYGKDGATMQEVEDAAKAANAHSFIMTLPETYDTQVGERGVQMSGGQKQRIAIARAMLKHPSILLLDEATSALDAASEGVVQEALDSLMVGRTTIIVAHRLSTIRNADMIAVVREGKIVETGTHDDLIEKNGAFAMLVKLQERAKYQPNQSNRHTKSQSQSSYGDGPSVSFNSRHSSGRLSNRWSNRWSFRKGQRSGNDTESDAGGENEFEELTAPEHVVPKPSLWRLFRLNSPEWPYAVLGTLGAIMAGGETPLFALAITQMLITFYNPDQDFIKSEVRRICTIFSAATVVTVLIYILQHYYYGIMGERLTMRVREMMFKSILTFEIGWFDYDENNSSLVASRLASDATLVRAAVGDRLSTIAQNLALVTTAFVIAFVLCWKVTFVILATFPCLIGAAIAEQLFLKGFGADLAKAYARASMVAGEAVGNIRTVAAFCAEEKVLELFQFELAQPAKKSIMRGQIAGFGYGFSQFTMYSSYGLAFWYASKLVASGEAKFGDIMKTFMVLVITAFGVAETLALAPDIVKGSHAVVSVFQVLDRQTEIDPEDPNAEEVVHITGDIELKHVDFAYPSRPDVQIFKDFRLKVKSGQSLALVGASGSGKSSIISLIARFYDPSAGKVLIDGVDIKKLRLRSLRRHIGLVQQEPALFATTIYGNILYGKDSAGESEVIEASKSANAHTFISGLPSGYQTDVGERGVQLSGGQKQRVAIARAVLKNPAILLLDEATSALDAQSEKVVQDALDRLMRGRTTVMIAHRLSTIKNADVIAVVDGGHIVELGNHDYLMNKSGGIYAQLVNMQQNTDTER</sequence>
<dbReference type="SUPFAM" id="SSF52540">
    <property type="entry name" value="P-loop containing nucleoside triphosphate hydrolases"/>
    <property type="match status" value="2"/>
</dbReference>
<feature type="transmembrane region" description="Helical" evidence="11">
    <location>
        <begin position="240"/>
        <end position="258"/>
    </location>
</feature>
<reference evidence="15" key="1">
    <citation type="journal article" date="2017" name="Cell">
        <title>Insights into land plant evolution garnered from the Marchantia polymorpha genome.</title>
        <authorList>
            <person name="Bowman J.L."/>
            <person name="Kohchi T."/>
            <person name="Yamato K.T."/>
            <person name="Jenkins J."/>
            <person name="Shu S."/>
            <person name="Ishizaki K."/>
            <person name="Yamaoka S."/>
            <person name="Nishihama R."/>
            <person name="Nakamura Y."/>
            <person name="Berger F."/>
            <person name="Adam C."/>
            <person name="Aki S.S."/>
            <person name="Althoff F."/>
            <person name="Araki T."/>
            <person name="Arteaga-Vazquez M.A."/>
            <person name="Balasubrmanian S."/>
            <person name="Barry K."/>
            <person name="Bauer D."/>
            <person name="Boehm C.R."/>
            <person name="Briginshaw L."/>
            <person name="Caballero-Perez J."/>
            <person name="Catarino B."/>
            <person name="Chen F."/>
            <person name="Chiyoda S."/>
            <person name="Chovatia M."/>
            <person name="Davies K.M."/>
            <person name="Delmans M."/>
            <person name="Demura T."/>
            <person name="Dierschke T."/>
            <person name="Dolan L."/>
            <person name="Dorantes-Acosta A.E."/>
            <person name="Eklund D.M."/>
            <person name="Florent S.N."/>
            <person name="Flores-Sandoval E."/>
            <person name="Fujiyama A."/>
            <person name="Fukuzawa H."/>
            <person name="Galik B."/>
            <person name="Grimanelli D."/>
            <person name="Grimwood J."/>
            <person name="Grossniklaus U."/>
            <person name="Hamada T."/>
            <person name="Haseloff J."/>
            <person name="Hetherington A.J."/>
            <person name="Higo A."/>
            <person name="Hirakawa Y."/>
            <person name="Hundley H.N."/>
            <person name="Ikeda Y."/>
            <person name="Inoue K."/>
            <person name="Inoue S.I."/>
            <person name="Ishida S."/>
            <person name="Jia Q."/>
            <person name="Kakita M."/>
            <person name="Kanazawa T."/>
            <person name="Kawai Y."/>
            <person name="Kawashima T."/>
            <person name="Kennedy M."/>
            <person name="Kinose K."/>
            <person name="Kinoshita T."/>
            <person name="Kohara Y."/>
            <person name="Koide E."/>
            <person name="Komatsu K."/>
            <person name="Kopischke S."/>
            <person name="Kubo M."/>
            <person name="Kyozuka J."/>
            <person name="Lagercrantz U."/>
            <person name="Lin S.S."/>
            <person name="Lindquist E."/>
            <person name="Lipzen A.M."/>
            <person name="Lu C.W."/>
            <person name="De Luna E."/>
            <person name="Martienssen R.A."/>
            <person name="Minamino N."/>
            <person name="Mizutani M."/>
            <person name="Mizutani M."/>
            <person name="Mochizuki N."/>
            <person name="Monte I."/>
            <person name="Mosher R."/>
            <person name="Nagasaki H."/>
            <person name="Nakagami H."/>
            <person name="Naramoto S."/>
            <person name="Nishitani K."/>
            <person name="Ohtani M."/>
            <person name="Okamoto T."/>
            <person name="Okumura M."/>
            <person name="Phillips J."/>
            <person name="Pollak B."/>
            <person name="Reinders A."/>
            <person name="Rovekamp M."/>
            <person name="Sano R."/>
            <person name="Sawa S."/>
            <person name="Schmid M.W."/>
            <person name="Shirakawa M."/>
            <person name="Solano R."/>
            <person name="Spunde A."/>
            <person name="Suetsugu N."/>
            <person name="Sugano S."/>
            <person name="Sugiyama A."/>
            <person name="Sun R."/>
            <person name="Suzuki Y."/>
            <person name="Takenaka M."/>
            <person name="Takezawa D."/>
            <person name="Tomogane H."/>
            <person name="Tsuzuki M."/>
            <person name="Ueda T."/>
            <person name="Umeda M."/>
            <person name="Ward J.M."/>
            <person name="Watanabe Y."/>
            <person name="Yazaki K."/>
            <person name="Yokoyama R."/>
            <person name="Yoshitake Y."/>
            <person name="Yotsui I."/>
            <person name="Zachgo S."/>
            <person name="Schmutz J."/>
        </authorList>
    </citation>
    <scope>NUCLEOTIDE SEQUENCE [LARGE SCALE GENOMIC DNA]</scope>
    <source>
        <strain evidence="15">Tak-1</strain>
    </source>
</reference>
<keyword evidence="5" id="KW-0677">Repeat</keyword>
<evidence type="ECO:0000256" key="9">
    <source>
        <dbReference type="ARBA" id="ARBA00023136"/>
    </source>
</evidence>
<dbReference type="SUPFAM" id="SSF90123">
    <property type="entry name" value="ABC transporter transmembrane region"/>
    <property type="match status" value="2"/>
</dbReference>
<evidence type="ECO:0000256" key="1">
    <source>
        <dbReference type="ARBA" id="ARBA00004141"/>
    </source>
</evidence>
<dbReference type="InterPro" id="IPR039421">
    <property type="entry name" value="Type_1_exporter"/>
</dbReference>
<dbReference type="GO" id="GO:0140359">
    <property type="term" value="F:ABC-type transporter activity"/>
    <property type="evidence" value="ECO:0007669"/>
    <property type="project" value="InterPro"/>
</dbReference>
<keyword evidence="3" id="KW-0813">Transport</keyword>
<comment type="subcellular location">
    <subcellularLocation>
        <location evidence="1">Membrane</location>
        <topology evidence="1">Multi-pass membrane protein</topology>
    </subcellularLocation>
</comment>
<evidence type="ECO:0000256" key="8">
    <source>
        <dbReference type="ARBA" id="ARBA00022989"/>
    </source>
</evidence>
<protein>
    <submittedName>
        <fullName evidence="14">Uncharacterized protein</fullName>
    </submittedName>
</protein>
<feature type="transmembrane region" description="Helical" evidence="11">
    <location>
        <begin position="918"/>
        <end position="938"/>
    </location>
</feature>
<evidence type="ECO:0000313" key="15">
    <source>
        <dbReference type="Proteomes" id="UP000244005"/>
    </source>
</evidence>
<comment type="similarity">
    <text evidence="2">Belongs to the ABC transporter superfamily. ABCB family. Multidrug resistance exporter (TC 3.A.1.201) subfamily.</text>
</comment>
<feature type="transmembrane region" description="Helical" evidence="11">
    <location>
        <begin position="157"/>
        <end position="181"/>
    </location>
</feature>
<feature type="transmembrane region" description="Helical" evidence="11">
    <location>
        <begin position="109"/>
        <end position="137"/>
    </location>
</feature>
<evidence type="ECO:0000313" key="14">
    <source>
        <dbReference type="EMBL" id="PTQ34947.1"/>
    </source>
</evidence>
<feature type="transmembrane region" description="Helical" evidence="11">
    <location>
        <begin position="264"/>
        <end position="283"/>
    </location>
</feature>
<evidence type="ECO:0000256" key="3">
    <source>
        <dbReference type="ARBA" id="ARBA00022448"/>
    </source>
</evidence>
<dbReference type="InterPro" id="IPR011527">
    <property type="entry name" value="ABC1_TM_dom"/>
</dbReference>
<dbReference type="OMA" id="QMSRYSE"/>
<dbReference type="Gramene" id="Mp2g02910.1">
    <property type="protein sequence ID" value="Mp2g02910.1.cds"/>
    <property type="gene ID" value="Mp2g02910"/>
</dbReference>
<dbReference type="CDD" id="cd18578">
    <property type="entry name" value="ABC_6TM_Pgp_ABCB1_D2_like"/>
    <property type="match status" value="1"/>
</dbReference>
<dbReference type="InterPro" id="IPR036640">
    <property type="entry name" value="ABC1_TM_sf"/>
</dbReference>
<dbReference type="PROSITE" id="PS50893">
    <property type="entry name" value="ABC_TRANSPORTER_2"/>
    <property type="match status" value="2"/>
</dbReference>
<keyword evidence="7" id="KW-0067">ATP-binding</keyword>
<dbReference type="InterPro" id="IPR017871">
    <property type="entry name" value="ABC_transporter-like_CS"/>
</dbReference>
<dbReference type="OrthoDB" id="6500128at2759"/>
<proteinExistence type="inferred from homology"/>
<dbReference type="PROSITE" id="PS50929">
    <property type="entry name" value="ABC_TM1F"/>
    <property type="match status" value="2"/>
</dbReference>
<keyword evidence="6" id="KW-0547">Nucleotide-binding</keyword>
<evidence type="ECO:0000259" key="13">
    <source>
        <dbReference type="PROSITE" id="PS50929"/>
    </source>
</evidence>
<keyword evidence="8 11" id="KW-1133">Transmembrane helix</keyword>